<evidence type="ECO:0000259" key="10">
    <source>
        <dbReference type="PROSITE" id="PS51194"/>
    </source>
</evidence>
<organism evidence="12 13">
    <name type="scientific">Microbotryum silenes-dioicae</name>
    <dbReference type="NCBI Taxonomy" id="796604"/>
    <lineage>
        <taxon>Eukaryota</taxon>
        <taxon>Fungi</taxon>
        <taxon>Dikarya</taxon>
        <taxon>Basidiomycota</taxon>
        <taxon>Pucciniomycotina</taxon>
        <taxon>Microbotryomycetes</taxon>
        <taxon>Microbotryales</taxon>
        <taxon>Microbotryaceae</taxon>
        <taxon>Microbotryum</taxon>
    </lineage>
</organism>
<evidence type="ECO:0000313" key="12">
    <source>
        <dbReference type="EMBL" id="SGY68060.1"/>
    </source>
</evidence>
<dbReference type="CDD" id="cd00593">
    <property type="entry name" value="RIBOc"/>
    <property type="match status" value="2"/>
</dbReference>
<dbReference type="PROSITE" id="PS51194">
    <property type="entry name" value="HELICASE_CTER"/>
    <property type="match status" value="1"/>
</dbReference>
<sequence length="1527" mass="170350">MGDAAVADAAPPGLHVPRLYQEEAMDAAVKRNIICRMDTGTGKTLIAILLTRHITSQPVLASEPQVHRLVVFIVPTVSLVDQVAAVLRRQTTLTVATFIGAMGVEYWKREQWVANLANAHVVVMTAQIWLDILTNAYWDLERVSLIVFDEAHHCSKRHPYAQIMKDHYHPRKLAGDKVPRILALTASPIFNAKSPEKSISELEANLDARIYEVSSRHADSIQNSASKPKERLVLIAFQPPSDGITPSETIFLREVEHLTHLELDRRIPARIDLVRQKFGKAGLAIYLSQLAKDLKLAVSVQDKLEALVPASIDVDNLSTHARALVDVLAKYRDRPEFHGICFMEARHDTQILTQILRRDESFDWLRPAFLVGHGDQGKAENLASSGMKIAEQQRVVAAFRTGEVNLVCATKVAEEGLDFRACNVVIRFDGLQTMTGYIQSRGRAREKNSDFVVLAQPGSIEEEVFLRCQKMEPELRAMYGSRIELPEIDEDDGPELPDTPVYRVPETGALLTYGTAIPLLSEYCSLLRADTYSSWQRPDYKIEAQERDDFGCTQWKCDLATPMIHAFGGLRTFHSEPCPSKRVAKQSVAFQACLALHTVGAIDKWMLPIRERLGHSGKDAYGRALDDFEKPKPEVRLAFHNLLGVPGRSQEATETLHVVELSPAVGEPYRIGFVTDRCLGSILADAKDLVSPEGDKIVMKVVAAQAIQWNSQDQRQARLSLLQEVNRQMTRAVINRRIPTDADFELLWAPLEQTSSSIDWDMLDNAFVPVDTNAVEPGSRIIVLSSGTCHVARLDEVRKDVTTRSDSMAIDGTAQKKRLRLIERYPAWWIFIKVAYRYHGLEEDTDEQVLTVTSVPVAIPNYLCSPLIKEGEQEEFVPRTTTRNYPVSMCRTCKLDERFWAFIPMIPSLERLITDILRISITAELFDIPMILETVGDSFLKLASTVHIYFQFPGADEGRLSVVRQNSVSNTFLRALNLAKGYSNAILARKFLTAHWIPEHAELPPPEPSAEESTRGVGPKILAEDPRIAAADAVLKKIGRKTLADVIESTLGAAIKTGGMPLALRVGEQFGLCFGGVTPWHLREGAARIAAIPATEVPVGLLDLERRLGYKFEQHGRLLLQAITHRSCRAATTYCYEREEFLGDALLDYWATDRIFKAFENATPRHLTFMRALLVSNPTLAFLSIRKLDLHKTILHGSASLELAMLEAQEQAESMTWAMVLTGDMTWLWSPPKVLGDAFEAILGAIFLDGGCRLEPVFATLDQIYAEVMPLMRNVETRVRHIWTKAISKGLTDMPMFSDEQDPLSRLLIHSQANGCQKTRVKVTRVPDAVVRTYEATAVIHDVIIATRLNGSQNVARQLAARDALELLEKESKEQAAPTKSFVEAPCTCREEAEAARLEAERLKRVEELDEEEHLIDDVANDGGLADELAAREAQLRTLGAEEEEEHDEDGEEEQSSKPEVVSKGHAAADVMNVDGTEPISNGAEGERMIFCSNSTPMKGRFAPALKWATSISLDSPARAFKRVRSY</sequence>
<dbReference type="GO" id="GO:0005524">
    <property type="term" value="F:ATP binding"/>
    <property type="evidence" value="ECO:0007669"/>
    <property type="project" value="UniProtKB-KW"/>
</dbReference>
<evidence type="ECO:0000259" key="11">
    <source>
        <dbReference type="PROSITE" id="PS51327"/>
    </source>
</evidence>
<feature type="compositionally biased region" description="Acidic residues" evidence="7">
    <location>
        <begin position="1441"/>
        <end position="1454"/>
    </location>
</feature>
<dbReference type="InterPro" id="IPR027417">
    <property type="entry name" value="P-loop_NTPase"/>
</dbReference>
<dbReference type="SUPFAM" id="SSF52540">
    <property type="entry name" value="P-loop containing nucleoside triphosphate hydrolases"/>
    <property type="match status" value="1"/>
</dbReference>
<dbReference type="GO" id="GO:0030422">
    <property type="term" value="P:siRNA processing"/>
    <property type="evidence" value="ECO:0007669"/>
    <property type="project" value="TreeGrafter"/>
</dbReference>
<name>A0A2X0N311_9BASI</name>
<dbReference type="PROSITE" id="PS50142">
    <property type="entry name" value="RNASE_3_2"/>
    <property type="match status" value="2"/>
</dbReference>
<dbReference type="Pfam" id="PF00270">
    <property type="entry name" value="DEAD"/>
    <property type="match status" value="1"/>
</dbReference>
<dbReference type="PANTHER" id="PTHR14950">
    <property type="entry name" value="DICER-RELATED"/>
    <property type="match status" value="1"/>
</dbReference>
<dbReference type="InterPro" id="IPR038248">
    <property type="entry name" value="Dicer_dimer_sf"/>
</dbReference>
<feature type="domain" description="RNase III" evidence="8">
    <location>
        <begin position="932"/>
        <end position="1059"/>
    </location>
</feature>
<dbReference type="SUPFAM" id="SSF54768">
    <property type="entry name" value="dsRNA-binding domain-like"/>
    <property type="match status" value="1"/>
</dbReference>
<comment type="similarity">
    <text evidence="6">Belongs to the helicase family. Dicer subfamily.</text>
</comment>
<keyword evidence="13" id="KW-1185">Reference proteome</keyword>
<evidence type="ECO:0000313" key="13">
    <source>
        <dbReference type="Proteomes" id="UP000249464"/>
    </source>
</evidence>
<feature type="domain" description="Dicer dsRNA-binding fold" evidence="11">
    <location>
        <begin position="516"/>
        <end position="616"/>
    </location>
</feature>
<gene>
    <name evidence="12" type="primary">BQ5605_C004g02844</name>
    <name evidence="12" type="ORF">BQ5605_C004G02844</name>
</gene>
<dbReference type="Gene3D" id="3.30.160.380">
    <property type="entry name" value="Dicer dimerisation domain"/>
    <property type="match status" value="1"/>
</dbReference>
<dbReference type="InterPro" id="IPR011545">
    <property type="entry name" value="DEAD/DEAH_box_helicase_dom"/>
</dbReference>
<keyword evidence="2" id="KW-0547">Nucleotide-binding</keyword>
<dbReference type="InterPro" id="IPR000999">
    <property type="entry name" value="RNase_III_dom"/>
</dbReference>
<dbReference type="GO" id="GO:0005737">
    <property type="term" value="C:cytoplasm"/>
    <property type="evidence" value="ECO:0007669"/>
    <property type="project" value="TreeGrafter"/>
</dbReference>
<dbReference type="InterPro" id="IPR001650">
    <property type="entry name" value="Helicase_C-like"/>
</dbReference>
<proteinExistence type="inferred from homology"/>
<dbReference type="InterPro" id="IPR005034">
    <property type="entry name" value="Dicer_dimerisation"/>
</dbReference>
<dbReference type="Gene3D" id="1.10.1520.10">
    <property type="entry name" value="Ribonuclease III domain"/>
    <property type="match status" value="2"/>
</dbReference>
<dbReference type="SUPFAM" id="SSF69065">
    <property type="entry name" value="RNase III domain-like"/>
    <property type="match status" value="2"/>
</dbReference>
<evidence type="ECO:0000256" key="1">
    <source>
        <dbReference type="ARBA" id="ARBA00022737"/>
    </source>
</evidence>
<dbReference type="InterPro" id="IPR014001">
    <property type="entry name" value="Helicase_ATP-bd"/>
</dbReference>
<evidence type="ECO:0000256" key="5">
    <source>
        <dbReference type="ARBA" id="ARBA00022840"/>
    </source>
</evidence>
<evidence type="ECO:0000259" key="9">
    <source>
        <dbReference type="PROSITE" id="PS51192"/>
    </source>
</evidence>
<evidence type="ECO:0000256" key="7">
    <source>
        <dbReference type="SAM" id="MobiDB-lite"/>
    </source>
</evidence>
<dbReference type="Pfam" id="PF00271">
    <property type="entry name" value="Helicase_C"/>
    <property type="match status" value="1"/>
</dbReference>
<feature type="domain" description="Helicase ATP-binding" evidence="9">
    <location>
        <begin position="24"/>
        <end position="206"/>
    </location>
</feature>
<keyword evidence="1" id="KW-0677">Repeat</keyword>
<keyword evidence="4" id="KW-0347">Helicase</keyword>
<feature type="region of interest" description="Disordered" evidence="7">
    <location>
        <begin position="1440"/>
        <end position="1481"/>
    </location>
</feature>
<dbReference type="PROSITE" id="PS51192">
    <property type="entry name" value="HELICASE_ATP_BIND_1"/>
    <property type="match status" value="1"/>
</dbReference>
<dbReference type="GO" id="GO:0004525">
    <property type="term" value="F:ribonuclease III activity"/>
    <property type="evidence" value="ECO:0007669"/>
    <property type="project" value="InterPro"/>
</dbReference>
<evidence type="ECO:0000256" key="2">
    <source>
        <dbReference type="ARBA" id="ARBA00022741"/>
    </source>
</evidence>
<feature type="domain" description="Helicase C-terminal" evidence="10">
    <location>
        <begin position="323"/>
        <end position="491"/>
    </location>
</feature>
<dbReference type="PANTHER" id="PTHR14950:SF37">
    <property type="entry name" value="ENDORIBONUCLEASE DICER"/>
    <property type="match status" value="1"/>
</dbReference>
<dbReference type="SMART" id="SM00490">
    <property type="entry name" value="HELICc"/>
    <property type="match status" value="1"/>
</dbReference>
<keyword evidence="6" id="KW-0694">RNA-binding</keyword>
<dbReference type="GO" id="GO:0003723">
    <property type="term" value="F:RNA binding"/>
    <property type="evidence" value="ECO:0007669"/>
    <property type="project" value="UniProtKB-UniRule"/>
</dbReference>
<evidence type="ECO:0000259" key="8">
    <source>
        <dbReference type="PROSITE" id="PS50142"/>
    </source>
</evidence>
<accession>A0A2X0N311</accession>
<evidence type="ECO:0000256" key="4">
    <source>
        <dbReference type="ARBA" id="ARBA00022806"/>
    </source>
</evidence>
<dbReference type="GO" id="GO:0005634">
    <property type="term" value="C:nucleus"/>
    <property type="evidence" value="ECO:0007669"/>
    <property type="project" value="TreeGrafter"/>
</dbReference>
<dbReference type="GO" id="GO:0004386">
    <property type="term" value="F:helicase activity"/>
    <property type="evidence" value="ECO:0007669"/>
    <property type="project" value="UniProtKB-KW"/>
</dbReference>
<dbReference type="InterPro" id="IPR036389">
    <property type="entry name" value="RNase_III_sf"/>
</dbReference>
<reference evidence="12 13" key="1">
    <citation type="submission" date="2016-11" db="EMBL/GenBank/DDBJ databases">
        <authorList>
            <person name="Jaros S."/>
            <person name="Januszkiewicz K."/>
            <person name="Wedrychowicz H."/>
        </authorList>
    </citation>
    <scope>NUCLEOTIDE SEQUENCE [LARGE SCALE GENOMIC DNA]</scope>
</reference>
<keyword evidence="5" id="KW-0067">ATP-binding</keyword>
<evidence type="ECO:0000256" key="3">
    <source>
        <dbReference type="ARBA" id="ARBA00022801"/>
    </source>
</evidence>
<dbReference type="Gene3D" id="3.40.50.300">
    <property type="entry name" value="P-loop containing nucleotide triphosphate hydrolases"/>
    <property type="match status" value="2"/>
</dbReference>
<feature type="domain" description="RNase III" evidence="8">
    <location>
        <begin position="1101"/>
        <end position="1251"/>
    </location>
</feature>
<dbReference type="EMBL" id="FQNC01000046">
    <property type="protein sequence ID" value="SGY68060.1"/>
    <property type="molecule type" value="Genomic_DNA"/>
</dbReference>
<dbReference type="PROSITE" id="PS51327">
    <property type="entry name" value="DICER_DSRBF"/>
    <property type="match status" value="1"/>
</dbReference>
<protein>
    <submittedName>
        <fullName evidence="12">BQ5605_C004g02844 protein</fullName>
    </submittedName>
</protein>
<evidence type="ECO:0000256" key="6">
    <source>
        <dbReference type="PROSITE-ProRule" id="PRU00657"/>
    </source>
</evidence>
<dbReference type="Pfam" id="PF00636">
    <property type="entry name" value="Ribonuclease_3"/>
    <property type="match status" value="2"/>
</dbReference>
<dbReference type="Proteomes" id="UP000249464">
    <property type="component" value="Unassembled WGS sequence"/>
</dbReference>
<keyword evidence="3" id="KW-0378">Hydrolase</keyword>
<dbReference type="SMART" id="SM00535">
    <property type="entry name" value="RIBOc"/>
    <property type="match status" value="2"/>
</dbReference>
<dbReference type="STRING" id="796604.A0A2X0N311"/>
<dbReference type="CDD" id="cd18034">
    <property type="entry name" value="DEXHc_dicer"/>
    <property type="match status" value="1"/>
</dbReference>
<dbReference type="SMART" id="SM00487">
    <property type="entry name" value="DEXDc"/>
    <property type="match status" value="1"/>
</dbReference>
<dbReference type="Pfam" id="PF03368">
    <property type="entry name" value="Dicer_dimer"/>
    <property type="match status" value="1"/>
</dbReference>